<evidence type="ECO:0000313" key="2">
    <source>
        <dbReference type="EMBL" id="BBH87412.1"/>
    </source>
</evidence>
<dbReference type="InterPro" id="IPR002734">
    <property type="entry name" value="RibDG_C"/>
</dbReference>
<dbReference type="GO" id="GO:0009231">
    <property type="term" value="P:riboflavin biosynthetic process"/>
    <property type="evidence" value="ECO:0007669"/>
    <property type="project" value="InterPro"/>
</dbReference>
<evidence type="ECO:0000259" key="1">
    <source>
        <dbReference type="Pfam" id="PF01872"/>
    </source>
</evidence>
<sequence>MRKIALNMNMTLDGFFNLDWMEHMPLPPDQELLADTLAQISTTNTSAGSIAGYSFYRGMVPFWSAMETNPQVSETERAIARAVNVNRRIVISKTEAKLEGENAELLVARNDQELLAAIQDLKQQEGPDMAVIGGIRTARAFVRLGLIDVFTFQVYPVAIGKGERIFTSRVDLELIGMKTYPSGVMRVSYRPRAK</sequence>
<gene>
    <name evidence="2" type="ORF">KTC_21630</name>
</gene>
<feature type="domain" description="Bacterial bifunctional deaminase-reductase C-terminal" evidence="1">
    <location>
        <begin position="2"/>
        <end position="184"/>
    </location>
</feature>
<protein>
    <recommendedName>
        <fullName evidence="1">Bacterial bifunctional deaminase-reductase C-terminal domain-containing protein</fullName>
    </recommendedName>
</protein>
<reference evidence="2" key="1">
    <citation type="submission" date="2018-12" db="EMBL/GenBank/DDBJ databases">
        <title>Novel natural products biosynthetic potential of the class Ktedonobacteria.</title>
        <authorList>
            <person name="Zheng Y."/>
            <person name="Saitou A."/>
            <person name="Wang C.M."/>
            <person name="Toyoda A."/>
            <person name="Minakuchi Y."/>
            <person name="Sekiguchi Y."/>
            <person name="Ueda K."/>
            <person name="Takano H."/>
            <person name="Sakai Y."/>
            <person name="Yokota A."/>
            <person name="Yabe S."/>
        </authorList>
    </citation>
    <scope>NUCLEOTIDE SEQUENCE</scope>
    <source>
        <strain evidence="2">COM3</strain>
    </source>
</reference>
<dbReference type="PANTHER" id="PTHR38011:SF11">
    <property type="entry name" value="2,5-DIAMINO-6-RIBOSYLAMINO-4(3H)-PYRIMIDINONE 5'-PHOSPHATE REDUCTASE"/>
    <property type="match status" value="1"/>
</dbReference>
<organism evidence="2">
    <name type="scientific">Thermosporothrix sp. COM3</name>
    <dbReference type="NCBI Taxonomy" id="2490863"/>
    <lineage>
        <taxon>Bacteria</taxon>
        <taxon>Bacillati</taxon>
        <taxon>Chloroflexota</taxon>
        <taxon>Ktedonobacteria</taxon>
        <taxon>Ktedonobacterales</taxon>
        <taxon>Thermosporotrichaceae</taxon>
        <taxon>Thermosporothrix</taxon>
    </lineage>
</organism>
<dbReference type="InterPro" id="IPR024072">
    <property type="entry name" value="DHFR-like_dom_sf"/>
</dbReference>
<dbReference type="GO" id="GO:0008703">
    <property type="term" value="F:5-amino-6-(5-phosphoribosylamino)uracil reductase activity"/>
    <property type="evidence" value="ECO:0007669"/>
    <property type="project" value="InterPro"/>
</dbReference>
<dbReference type="EMBL" id="AP019376">
    <property type="protein sequence ID" value="BBH87412.1"/>
    <property type="molecule type" value="Genomic_DNA"/>
</dbReference>
<dbReference type="SUPFAM" id="SSF53597">
    <property type="entry name" value="Dihydrofolate reductase-like"/>
    <property type="match status" value="1"/>
</dbReference>
<dbReference type="Gene3D" id="3.40.430.10">
    <property type="entry name" value="Dihydrofolate Reductase, subunit A"/>
    <property type="match status" value="1"/>
</dbReference>
<accession>A0A455SKI2</accession>
<dbReference type="InterPro" id="IPR050765">
    <property type="entry name" value="Riboflavin_Biosynth_HTPR"/>
</dbReference>
<dbReference type="Pfam" id="PF01872">
    <property type="entry name" value="RibD_C"/>
    <property type="match status" value="1"/>
</dbReference>
<proteinExistence type="predicted"/>
<dbReference type="AlphaFoldDB" id="A0A455SKI2"/>
<name>A0A455SKI2_9CHLR</name>
<dbReference type="PANTHER" id="PTHR38011">
    <property type="entry name" value="DIHYDROFOLATE REDUCTASE FAMILY PROTEIN (AFU_ORTHOLOGUE AFUA_8G06820)"/>
    <property type="match status" value="1"/>
</dbReference>